<proteinExistence type="predicted"/>
<comment type="caution">
    <text evidence="1">The sequence shown here is derived from an EMBL/GenBank/DDBJ whole genome shotgun (WGS) entry which is preliminary data.</text>
</comment>
<evidence type="ECO:0000313" key="1">
    <source>
        <dbReference type="EMBL" id="KAJ1189028.1"/>
    </source>
</evidence>
<reference evidence="1" key="1">
    <citation type="journal article" date="2022" name="bioRxiv">
        <title>Sequencing and chromosome-scale assembly of the giantPleurodeles waltlgenome.</title>
        <authorList>
            <person name="Brown T."/>
            <person name="Elewa A."/>
            <person name="Iarovenko S."/>
            <person name="Subramanian E."/>
            <person name="Araus A.J."/>
            <person name="Petzold A."/>
            <person name="Susuki M."/>
            <person name="Suzuki K.-i.T."/>
            <person name="Hayashi T."/>
            <person name="Toyoda A."/>
            <person name="Oliveira C."/>
            <person name="Osipova E."/>
            <person name="Leigh N.D."/>
            <person name="Simon A."/>
            <person name="Yun M.H."/>
        </authorList>
    </citation>
    <scope>NUCLEOTIDE SEQUENCE</scope>
    <source>
        <strain evidence="1">20211129_DDA</strain>
        <tissue evidence="1">Liver</tissue>
    </source>
</reference>
<keyword evidence="2" id="KW-1185">Reference proteome</keyword>
<organism evidence="1 2">
    <name type="scientific">Pleurodeles waltl</name>
    <name type="common">Iberian ribbed newt</name>
    <dbReference type="NCBI Taxonomy" id="8319"/>
    <lineage>
        <taxon>Eukaryota</taxon>
        <taxon>Metazoa</taxon>
        <taxon>Chordata</taxon>
        <taxon>Craniata</taxon>
        <taxon>Vertebrata</taxon>
        <taxon>Euteleostomi</taxon>
        <taxon>Amphibia</taxon>
        <taxon>Batrachia</taxon>
        <taxon>Caudata</taxon>
        <taxon>Salamandroidea</taxon>
        <taxon>Salamandridae</taxon>
        <taxon>Pleurodelinae</taxon>
        <taxon>Pleurodeles</taxon>
    </lineage>
</organism>
<dbReference type="Proteomes" id="UP001066276">
    <property type="component" value="Chromosome 3_1"/>
</dbReference>
<name>A0AAV7UJQ5_PLEWA</name>
<dbReference type="EMBL" id="JANPWB010000005">
    <property type="protein sequence ID" value="KAJ1189028.1"/>
    <property type="molecule type" value="Genomic_DNA"/>
</dbReference>
<evidence type="ECO:0000313" key="2">
    <source>
        <dbReference type="Proteomes" id="UP001066276"/>
    </source>
</evidence>
<protein>
    <submittedName>
        <fullName evidence="1">Uncharacterized protein</fullName>
    </submittedName>
</protein>
<gene>
    <name evidence="1" type="ORF">NDU88_005781</name>
</gene>
<dbReference type="AlphaFoldDB" id="A0AAV7UJQ5"/>
<accession>A0AAV7UJQ5</accession>
<sequence>MAWAFFCWRDGGGLVISSLSLPADVAACSGVRIFGGLAVVGQNDRGGFPQPRRCYGGLLTGDFLYRDEPANQAGSRLRQAG</sequence>